<dbReference type="GO" id="GO:0003824">
    <property type="term" value="F:catalytic activity"/>
    <property type="evidence" value="ECO:0007669"/>
    <property type="project" value="InterPro"/>
</dbReference>
<protein>
    <recommendedName>
        <fullName evidence="2">Endonuclease/exonuclease/phosphatase domain-containing protein</fullName>
    </recommendedName>
</protein>
<dbReference type="EnsemblMetazoa" id="XM_038011039.1">
    <property type="protein sequence ID" value="XP_037866967.1"/>
    <property type="gene ID" value="LOC119628529"/>
</dbReference>
<keyword evidence="4" id="KW-1185">Reference proteome</keyword>
<dbReference type="Gene3D" id="3.60.10.10">
    <property type="entry name" value="Endonuclease/exonuclease/phosphatase"/>
    <property type="match status" value="1"/>
</dbReference>
<evidence type="ECO:0000313" key="3">
    <source>
        <dbReference type="EnsemblMetazoa" id="XP_037866967.1"/>
    </source>
</evidence>
<dbReference type="SUPFAM" id="SSF56219">
    <property type="entry name" value="DNase I-like"/>
    <property type="match status" value="1"/>
</dbReference>
<accession>A0A8R2QTQ6</accession>
<feature type="region of interest" description="Disordered" evidence="1">
    <location>
        <begin position="1"/>
        <end position="33"/>
    </location>
</feature>
<dbReference type="InterPro" id="IPR027124">
    <property type="entry name" value="Swc5/CFDP1/2"/>
</dbReference>
<dbReference type="CDD" id="cd09076">
    <property type="entry name" value="L1-EN"/>
    <property type="match status" value="1"/>
</dbReference>
<dbReference type="InterPro" id="IPR005135">
    <property type="entry name" value="Endo/exonuclease/phosphatase"/>
</dbReference>
<proteinExistence type="predicted"/>
<dbReference type="PANTHER" id="PTHR23227">
    <property type="entry name" value="BUCENTAUR RELATED"/>
    <property type="match status" value="1"/>
</dbReference>
<dbReference type="PANTHER" id="PTHR23227:SF67">
    <property type="entry name" value="CRANIOFACIAL DEVELOPMENT PROTEIN 2-LIKE"/>
    <property type="match status" value="1"/>
</dbReference>
<sequence length="494" mass="58328">MLNKFEANTKHLPNPVGHRGVRDHHPPNPLLNKNKRNKKVFISTLNTRTLKTQDRLNELDNALKQINWDIIGLSEVRRSNEQIQEYDDYILYYKNEIPGLYGVGFLVKKYLKENILEFIGISDRISVLNVKLPHHKNKLNISLVQVYAPTENAEEQTKDLFYESLRQTMETIHNTVIIIGDFNSQIGKRESNENNCLGPYTYGKRNKNGHRLMDFVQEFNLNVMNSYFNKKPNKKWTWISPLGNIRNEIDYIITNKPKFFINIEIINRLDFNTDHRMVRGTITASLKNQPRKHLKSRPQEKMIFPNTILNTLKVILHEKFQQTPTIQGKYNILEKELKNMEFHAQKPKNEKDKIGTEARGLIIERHNLRQQKPTNRKAISNLSKRINESIRKHRHKIREERIIFHMESTGSMKSVWKEIQDYTNWIPGMTKQKDQKYKTKRPEILEIATEFYQDLYDDEILPTLDKYLDNKDEGGDIPPIMENEIVKAIESQKN</sequence>
<evidence type="ECO:0000259" key="2">
    <source>
        <dbReference type="Pfam" id="PF03372"/>
    </source>
</evidence>
<name>A0A8R2QTQ6_BOMMO</name>
<evidence type="ECO:0000313" key="4">
    <source>
        <dbReference type="Proteomes" id="UP000005204"/>
    </source>
</evidence>
<dbReference type="Proteomes" id="UP000005204">
    <property type="component" value="Unassembled WGS sequence"/>
</dbReference>
<dbReference type="InterPro" id="IPR036691">
    <property type="entry name" value="Endo/exonu/phosph_ase_sf"/>
</dbReference>
<reference evidence="3" key="2">
    <citation type="submission" date="2022-06" db="UniProtKB">
        <authorList>
            <consortium name="EnsemblMetazoa"/>
        </authorList>
    </citation>
    <scope>IDENTIFICATION</scope>
    <source>
        <strain evidence="3">p50T (Dazao)</strain>
    </source>
</reference>
<reference evidence="4" key="1">
    <citation type="journal article" date="2008" name="Insect Biochem. Mol. Biol.">
        <title>The genome of a lepidopteran model insect, the silkworm Bombyx mori.</title>
        <authorList>
            <consortium name="International Silkworm Genome Consortium"/>
        </authorList>
    </citation>
    <scope>NUCLEOTIDE SEQUENCE [LARGE SCALE GENOMIC DNA]</scope>
    <source>
        <strain evidence="4">p50T</strain>
    </source>
</reference>
<dbReference type="AlphaFoldDB" id="A0A8R2QTQ6"/>
<dbReference type="Pfam" id="PF03372">
    <property type="entry name" value="Exo_endo_phos"/>
    <property type="match status" value="1"/>
</dbReference>
<organism evidence="3 4">
    <name type="scientific">Bombyx mori</name>
    <name type="common">Silk moth</name>
    <dbReference type="NCBI Taxonomy" id="7091"/>
    <lineage>
        <taxon>Eukaryota</taxon>
        <taxon>Metazoa</taxon>
        <taxon>Ecdysozoa</taxon>
        <taxon>Arthropoda</taxon>
        <taxon>Hexapoda</taxon>
        <taxon>Insecta</taxon>
        <taxon>Pterygota</taxon>
        <taxon>Neoptera</taxon>
        <taxon>Endopterygota</taxon>
        <taxon>Lepidoptera</taxon>
        <taxon>Glossata</taxon>
        <taxon>Ditrysia</taxon>
        <taxon>Bombycoidea</taxon>
        <taxon>Bombycidae</taxon>
        <taxon>Bombycinae</taxon>
        <taxon>Bombyx</taxon>
    </lineage>
</organism>
<feature type="domain" description="Endonuclease/exonuclease/phosphatase" evidence="2">
    <location>
        <begin position="44"/>
        <end position="272"/>
    </location>
</feature>
<evidence type="ECO:0000256" key="1">
    <source>
        <dbReference type="SAM" id="MobiDB-lite"/>
    </source>
</evidence>